<keyword evidence="1" id="KW-0812">Transmembrane</keyword>
<comment type="caution">
    <text evidence="2">The sequence shown here is derived from an EMBL/GenBank/DDBJ whole genome shotgun (WGS) entry which is preliminary data.</text>
</comment>
<name>A0A2S8FJ12_9BACT</name>
<gene>
    <name evidence="2" type="ORF">C5Y83_18010</name>
</gene>
<dbReference type="OrthoDB" id="273717at2"/>
<keyword evidence="1" id="KW-1133">Transmembrane helix</keyword>
<dbReference type="AlphaFoldDB" id="A0A2S8FJ12"/>
<evidence type="ECO:0000256" key="1">
    <source>
        <dbReference type="SAM" id="Phobius"/>
    </source>
</evidence>
<reference evidence="2 3" key="1">
    <citation type="submission" date="2018-02" db="EMBL/GenBank/DDBJ databases">
        <title>Comparative genomes isolates from brazilian mangrove.</title>
        <authorList>
            <person name="Araujo J.E."/>
            <person name="Taketani R.G."/>
            <person name="Silva M.C.P."/>
            <person name="Loureco M.V."/>
            <person name="Andreote F.D."/>
        </authorList>
    </citation>
    <scope>NUCLEOTIDE SEQUENCE [LARGE SCALE GENOMIC DNA]</scope>
    <source>
        <strain evidence="2 3">Hex-1 MGV</strain>
    </source>
</reference>
<protein>
    <recommendedName>
        <fullName evidence="4">Zinc-finger domain-containing protein</fullName>
    </recommendedName>
</protein>
<evidence type="ECO:0000313" key="3">
    <source>
        <dbReference type="Proteomes" id="UP000238322"/>
    </source>
</evidence>
<feature type="transmembrane region" description="Helical" evidence="1">
    <location>
        <begin position="103"/>
        <end position="123"/>
    </location>
</feature>
<sequence>MIQSHHLPTCDDVFDVLTRGPFPTGQHETDFPVERHLTVCHSCRELAEALRPVTAVLAEGQQSAGEQETQLPVFLSEEQAKCRCCVTDQTEVKTTDPIRELRVPLIGLALSLMIVLAVSGSWFSGERRPTSGAMLPTGSLMADSPAPGANVLEAGFGLANCSLLAVDNFQKGTTNATQQLAESATQKFSAVHCCSQCHHAGKPSQTASSKSLGPKKGLQVTALVTRCSVCHTD</sequence>
<organism evidence="2 3">
    <name type="scientific">Blastopirellula marina</name>
    <dbReference type="NCBI Taxonomy" id="124"/>
    <lineage>
        <taxon>Bacteria</taxon>
        <taxon>Pseudomonadati</taxon>
        <taxon>Planctomycetota</taxon>
        <taxon>Planctomycetia</taxon>
        <taxon>Pirellulales</taxon>
        <taxon>Pirellulaceae</taxon>
        <taxon>Blastopirellula</taxon>
    </lineage>
</organism>
<keyword evidence="1" id="KW-0472">Membrane</keyword>
<evidence type="ECO:0000313" key="2">
    <source>
        <dbReference type="EMBL" id="PQO32133.1"/>
    </source>
</evidence>
<evidence type="ECO:0008006" key="4">
    <source>
        <dbReference type="Google" id="ProtNLM"/>
    </source>
</evidence>
<accession>A0A2S8FJ12</accession>
<proteinExistence type="predicted"/>
<dbReference type="Proteomes" id="UP000238322">
    <property type="component" value="Unassembled WGS sequence"/>
</dbReference>
<dbReference type="RefSeq" id="WP_105331145.1">
    <property type="nucleotide sequence ID" value="NZ_PUHY01000012.1"/>
</dbReference>
<dbReference type="EMBL" id="PUHY01000012">
    <property type="protein sequence ID" value="PQO32133.1"/>
    <property type="molecule type" value="Genomic_DNA"/>
</dbReference>